<accession>F4R7E3</accession>
<evidence type="ECO:0000313" key="2">
    <source>
        <dbReference type="EMBL" id="EGG11802.1"/>
    </source>
</evidence>
<dbReference type="GeneID" id="18929346"/>
<feature type="region of interest" description="Disordered" evidence="1">
    <location>
        <begin position="38"/>
        <end position="117"/>
    </location>
</feature>
<dbReference type="Proteomes" id="UP000001072">
    <property type="component" value="Unassembled WGS sequence"/>
</dbReference>
<dbReference type="InParanoid" id="F4R7E3"/>
<keyword evidence="3" id="KW-1185">Reference proteome</keyword>
<feature type="compositionally biased region" description="Polar residues" evidence="1">
    <location>
        <begin position="62"/>
        <end position="76"/>
    </location>
</feature>
<feature type="region of interest" description="Disordered" evidence="1">
    <location>
        <begin position="1"/>
        <end position="23"/>
    </location>
</feature>
<dbReference type="EMBL" id="GL883092">
    <property type="protein sequence ID" value="EGG11802.1"/>
    <property type="molecule type" value="Genomic_DNA"/>
</dbReference>
<gene>
    <name evidence="2" type="ORF">MELLADRAFT_59414</name>
</gene>
<dbReference type="KEGG" id="mlr:MELLADRAFT_59414"/>
<name>F4R7E3_MELLP</name>
<evidence type="ECO:0000313" key="3">
    <source>
        <dbReference type="Proteomes" id="UP000001072"/>
    </source>
</evidence>
<dbReference type="RefSeq" id="XP_007405437.1">
    <property type="nucleotide sequence ID" value="XM_007405375.1"/>
</dbReference>
<dbReference type="AlphaFoldDB" id="F4R7E3"/>
<dbReference type="HOGENOM" id="CLU_2085330_0_0_1"/>
<protein>
    <submittedName>
        <fullName evidence="2">Uncharacterized protein</fullName>
    </submittedName>
</protein>
<proteinExistence type="predicted"/>
<feature type="compositionally biased region" description="Basic and acidic residues" evidence="1">
    <location>
        <begin position="38"/>
        <end position="61"/>
    </location>
</feature>
<sequence length="117" mass="13497">MKLTQTTGRMNQEHRGKLFANKNKLQEKVVMVKSLEEEKALRMEREKEQAEERLRRSESRTQSENLGSTFQGQKEQGMSKGIVLDQVDKVEVEDGDEDSRSGSDTQDVILLELKKKE</sequence>
<feature type="compositionally biased region" description="Polar residues" evidence="1">
    <location>
        <begin position="1"/>
        <end position="10"/>
    </location>
</feature>
<dbReference type="VEuPathDB" id="FungiDB:MELLADRAFT_59414"/>
<reference evidence="3" key="1">
    <citation type="journal article" date="2011" name="Proc. Natl. Acad. Sci. U.S.A.">
        <title>Obligate biotrophy features unraveled by the genomic analysis of rust fungi.</title>
        <authorList>
            <person name="Duplessis S."/>
            <person name="Cuomo C.A."/>
            <person name="Lin Y.-C."/>
            <person name="Aerts A."/>
            <person name="Tisserant E."/>
            <person name="Veneault-Fourrey C."/>
            <person name="Joly D.L."/>
            <person name="Hacquard S."/>
            <person name="Amselem J."/>
            <person name="Cantarel B.L."/>
            <person name="Chiu R."/>
            <person name="Coutinho P.M."/>
            <person name="Feau N."/>
            <person name="Field M."/>
            <person name="Frey P."/>
            <person name="Gelhaye E."/>
            <person name="Goldberg J."/>
            <person name="Grabherr M.G."/>
            <person name="Kodira C.D."/>
            <person name="Kohler A."/>
            <person name="Kuees U."/>
            <person name="Lindquist E.A."/>
            <person name="Lucas S.M."/>
            <person name="Mago R."/>
            <person name="Mauceli E."/>
            <person name="Morin E."/>
            <person name="Murat C."/>
            <person name="Pangilinan J.L."/>
            <person name="Park R."/>
            <person name="Pearson M."/>
            <person name="Quesneville H."/>
            <person name="Rouhier N."/>
            <person name="Sakthikumar S."/>
            <person name="Salamov A.A."/>
            <person name="Schmutz J."/>
            <person name="Selles B."/>
            <person name="Shapiro H."/>
            <person name="Tanguay P."/>
            <person name="Tuskan G.A."/>
            <person name="Henrissat B."/>
            <person name="Van de Peer Y."/>
            <person name="Rouze P."/>
            <person name="Ellis J.G."/>
            <person name="Dodds P.N."/>
            <person name="Schein J.E."/>
            <person name="Zhong S."/>
            <person name="Hamelin R.C."/>
            <person name="Grigoriev I.V."/>
            <person name="Szabo L.J."/>
            <person name="Martin F."/>
        </authorList>
    </citation>
    <scope>NUCLEOTIDE SEQUENCE [LARGE SCALE GENOMIC DNA]</scope>
    <source>
        <strain evidence="3">98AG31 / pathotype 3-4-7</strain>
    </source>
</reference>
<organism evidence="3">
    <name type="scientific">Melampsora larici-populina (strain 98AG31 / pathotype 3-4-7)</name>
    <name type="common">Poplar leaf rust fungus</name>
    <dbReference type="NCBI Taxonomy" id="747676"/>
    <lineage>
        <taxon>Eukaryota</taxon>
        <taxon>Fungi</taxon>
        <taxon>Dikarya</taxon>
        <taxon>Basidiomycota</taxon>
        <taxon>Pucciniomycotina</taxon>
        <taxon>Pucciniomycetes</taxon>
        <taxon>Pucciniales</taxon>
        <taxon>Melampsoraceae</taxon>
        <taxon>Melampsora</taxon>
    </lineage>
</organism>
<evidence type="ECO:0000256" key="1">
    <source>
        <dbReference type="SAM" id="MobiDB-lite"/>
    </source>
</evidence>